<dbReference type="Gene3D" id="2.160.20.20">
    <property type="match status" value="1"/>
</dbReference>
<dbReference type="SUPFAM" id="SSF103515">
    <property type="entry name" value="Autotransporter"/>
    <property type="match status" value="1"/>
</dbReference>
<feature type="domain" description="Autotransporter" evidence="1">
    <location>
        <begin position="700"/>
        <end position="977"/>
    </location>
</feature>
<reference evidence="2 3" key="1">
    <citation type="submission" date="2020-08" db="EMBL/GenBank/DDBJ databases">
        <title>Genomic Encyclopedia of Type Strains, Phase IV (KMG-IV): sequencing the most valuable type-strain genomes for metagenomic binning, comparative biology and taxonomic classification.</title>
        <authorList>
            <person name="Goeker M."/>
        </authorList>
    </citation>
    <scope>NUCLEOTIDE SEQUENCE [LARGE SCALE GENOMIC DNA]</scope>
    <source>
        <strain evidence="2 3">DSM 100694</strain>
    </source>
</reference>
<dbReference type="Proteomes" id="UP000585970">
    <property type="component" value="Unassembled WGS sequence"/>
</dbReference>
<evidence type="ECO:0000313" key="2">
    <source>
        <dbReference type="EMBL" id="MBB4076804.1"/>
    </source>
</evidence>
<dbReference type="Gene3D" id="2.40.128.130">
    <property type="entry name" value="Autotransporter beta-domain"/>
    <property type="match status" value="1"/>
</dbReference>
<dbReference type="Pfam" id="PF18883">
    <property type="entry name" value="AC_1"/>
    <property type="match status" value="1"/>
</dbReference>
<dbReference type="NCBIfam" id="TIGR01414">
    <property type="entry name" value="autotrans_barl"/>
    <property type="match status" value="1"/>
</dbReference>
<proteinExistence type="predicted"/>
<evidence type="ECO:0000259" key="1">
    <source>
        <dbReference type="PROSITE" id="PS51208"/>
    </source>
</evidence>
<dbReference type="Pfam" id="PF03797">
    <property type="entry name" value="Autotransporter"/>
    <property type="match status" value="1"/>
</dbReference>
<dbReference type="GO" id="GO:0019867">
    <property type="term" value="C:outer membrane"/>
    <property type="evidence" value="ECO:0007669"/>
    <property type="project" value="InterPro"/>
</dbReference>
<dbReference type="InterPro" id="IPR012332">
    <property type="entry name" value="Autotransporter_pectin_lyase_C"/>
</dbReference>
<dbReference type="PROSITE" id="PS51208">
    <property type="entry name" value="AUTOTRANSPORTER"/>
    <property type="match status" value="1"/>
</dbReference>
<dbReference type="SUPFAM" id="SSF51126">
    <property type="entry name" value="Pectin lyase-like"/>
    <property type="match status" value="1"/>
</dbReference>
<keyword evidence="3" id="KW-1185">Reference proteome</keyword>
<comment type="caution">
    <text evidence="2">The sequence shown here is derived from an EMBL/GenBank/DDBJ whole genome shotgun (WGS) entry which is preliminary data.</text>
</comment>
<name>A0A840DUK7_9HYPH</name>
<dbReference type="InterPro" id="IPR005546">
    <property type="entry name" value="Autotransporte_beta"/>
</dbReference>
<protein>
    <submittedName>
        <fullName evidence="2">Outer membrane autotransporter protein</fullName>
    </submittedName>
</protein>
<dbReference type="SMART" id="SM00869">
    <property type="entry name" value="Autotransporter"/>
    <property type="match status" value="1"/>
</dbReference>
<dbReference type="RefSeq" id="WP_183194316.1">
    <property type="nucleotide sequence ID" value="NZ_JACIFE010000011.1"/>
</dbReference>
<dbReference type="InterPro" id="IPR036709">
    <property type="entry name" value="Autotransporte_beta_dom_sf"/>
</dbReference>
<dbReference type="EMBL" id="JACIFE010000011">
    <property type="protein sequence ID" value="MBB4076804.1"/>
    <property type="molecule type" value="Genomic_DNA"/>
</dbReference>
<dbReference type="AlphaFoldDB" id="A0A840DUK7"/>
<accession>A0A840DUK7</accession>
<dbReference type="InterPro" id="IPR006315">
    <property type="entry name" value="OM_autotransptr_brl_dom"/>
</dbReference>
<sequence length="977" mass="105855">MVNLFKNRCSLCTVTTALLFFTHNVGVIAQNAESQLLSEKKQSSCDQNAAFYQCSDGGKHEVNSKVYLLKDKNIGATHGAIEASEAKTFISGRDITVKGILDEKNSSEKNFWKYGVKVSEKAGASLSNFTLSGVLIGGEVQGGFLTLSDGSIDASKVGVVAGGNFQSIVDLMKTQIHLGTVGVKAGKKGYFILKNVSISGNGGISKGEQVLDADRQAAFHVVEDGYVQFVEGLVDVTDAHGFLLQGNKGSQVNIGDSKIAVRGNAFYGMHFEGEFEGEAASDSSLKEKLSRVDLKNTHFVVPDSIALYSSESKRSNIFLKETKFLGDLLLKAENNSSIEVLADSSALVGQTQVDNSSKVDLILRNNSQWALLQPRHKKLQDPNHIGVSFISSVNLSNSSITFEKPKSSTAHAYQTLYIGKGTGIVYQAFKDSWIHLNARLNPSDTSDNQVTDRLLIHGDVKGKTIIHIQEVAGGLEEKNKKAHSVSIIQVYGDAAPDSFQLNGQYVALDGAPYKYVLRSYGPSATVREEHVKQRFALDGGEFWNFRLENEYVQTSADNKGILAVSRRTPPIRISIADIVPATSVDVVPASSVDVVPATSADVVPASSVDVVPASSADVVPASSADVVPASSVEVVPASSADSISKIEDVAPSEQSVRSVVPQVPTYLLLPNSLLHAGLVDISNQNKQLEIMRTNLKGMFEIRENPASFLRGYGGNYRYASDLSALEYGYGGDLGYYAIEAGVLLQRIENVDSVISFGVMGSYGKLSLQPLNVEQSQKSTFYKWATTVYGSMQYDAGFYVDGLLSYGLFKGDVLTLARGKTATLKGNPLSISLMSGQTIATGYEGVVFDPQAQIVYQNLQFKEARDIDNFNIEMDKLGQWVVRIGGRLTKTLAASEKDRDVSYYGKVHFSHDFSKERSVRFKDSFQLGTFGSSLETGLGLNARLSQNFALHGDFVYQHKLSKGGFSGISFSGGLRYRF</sequence>
<gene>
    <name evidence="2" type="ORF">GGR08_001113</name>
</gene>
<evidence type="ECO:0000313" key="3">
    <source>
        <dbReference type="Proteomes" id="UP000585970"/>
    </source>
</evidence>
<dbReference type="InterPro" id="IPR011050">
    <property type="entry name" value="Pectin_lyase_fold/virulence"/>
</dbReference>
<organism evidence="2 3">
    <name type="scientific">Bartonella fuyuanensis</name>
    <dbReference type="NCBI Taxonomy" id="1460968"/>
    <lineage>
        <taxon>Bacteria</taxon>
        <taxon>Pseudomonadati</taxon>
        <taxon>Pseudomonadota</taxon>
        <taxon>Alphaproteobacteria</taxon>
        <taxon>Hyphomicrobiales</taxon>
        <taxon>Bartonellaceae</taxon>
        <taxon>Bartonella</taxon>
    </lineage>
</organism>
<dbReference type="InterPro" id="IPR043990">
    <property type="entry name" value="AC_1"/>
</dbReference>